<sequence>MTSKQKKMEKDSGVSSMKKIVEEKGKLVDISDAKKKKRDTEYPEGYDVAEFEERFLAQNYANEELVGTRMKAIPR</sequence>
<dbReference type="Proteomes" id="UP000027138">
    <property type="component" value="Unassembled WGS sequence"/>
</dbReference>
<evidence type="ECO:0000313" key="2">
    <source>
        <dbReference type="Proteomes" id="UP000027138"/>
    </source>
</evidence>
<keyword evidence="2" id="KW-1185">Reference proteome</keyword>
<protein>
    <submittedName>
        <fullName evidence="1">Uncharacterized protein</fullName>
    </submittedName>
</protein>
<gene>
    <name evidence="1" type="ORF">JCGZ_20821</name>
</gene>
<dbReference type="AlphaFoldDB" id="A0A067K4Z5"/>
<name>A0A067K4Z5_JATCU</name>
<proteinExistence type="predicted"/>
<evidence type="ECO:0000313" key="1">
    <source>
        <dbReference type="EMBL" id="KDP27320.1"/>
    </source>
</evidence>
<organism evidence="1 2">
    <name type="scientific">Jatropha curcas</name>
    <name type="common">Barbados nut</name>
    <dbReference type="NCBI Taxonomy" id="180498"/>
    <lineage>
        <taxon>Eukaryota</taxon>
        <taxon>Viridiplantae</taxon>
        <taxon>Streptophyta</taxon>
        <taxon>Embryophyta</taxon>
        <taxon>Tracheophyta</taxon>
        <taxon>Spermatophyta</taxon>
        <taxon>Magnoliopsida</taxon>
        <taxon>eudicotyledons</taxon>
        <taxon>Gunneridae</taxon>
        <taxon>Pentapetalae</taxon>
        <taxon>rosids</taxon>
        <taxon>fabids</taxon>
        <taxon>Malpighiales</taxon>
        <taxon>Euphorbiaceae</taxon>
        <taxon>Crotonoideae</taxon>
        <taxon>Jatropheae</taxon>
        <taxon>Jatropha</taxon>
    </lineage>
</organism>
<accession>A0A067K4Z5</accession>
<dbReference type="EMBL" id="KK914855">
    <property type="protein sequence ID" value="KDP27320.1"/>
    <property type="molecule type" value="Genomic_DNA"/>
</dbReference>
<reference evidence="1 2" key="1">
    <citation type="journal article" date="2014" name="PLoS ONE">
        <title>Global Analysis of Gene Expression Profiles in Physic Nut (Jatropha curcas L.) Seedlings Exposed to Salt Stress.</title>
        <authorList>
            <person name="Zhang L."/>
            <person name="Zhang C."/>
            <person name="Wu P."/>
            <person name="Chen Y."/>
            <person name="Li M."/>
            <person name="Jiang H."/>
            <person name="Wu G."/>
        </authorList>
    </citation>
    <scope>NUCLEOTIDE SEQUENCE [LARGE SCALE GENOMIC DNA]</scope>
    <source>
        <strain evidence="2">cv. GZQX0401</strain>
        <tissue evidence="1">Young leaves</tissue>
    </source>
</reference>